<dbReference type="AlphaFoldDB" id="A0A834THZ8"/>
<comment type="caution">
    <text evidence="2">The sequence shown here is derived from an EMBL/GenBank/DDBJ whole genome shotgun (WGS) entry which is preliminary data.</text>
</comment>
<sequence>MRMKLAIQKIKQIVSSLIKKVAWNQRLPKHQISVSLATILTFEFYGLGVHSLESDIDVLYILNPLFMRNIDDRSRKSLSIVCANKRILQLAPNLEQFQAMLQFLKFWNKNGGGDLAVTNGREKLKHFTSSESSYESDD</sequence>
<proteinExistence type="predicted"/>
<name>A0A834THZ8_9FABA</name>
<keyword evidence="3" id="KW-1185">Reference proteome</keyword>
<reference evidence="2" key="1">
    <citation type="submission" date="2020-09" db="EMBL/GenBank/DDBJ databases">
        <title>Genome-Enabled Discovery of Anthraquinone Biosynthesis in Senna tora.</title>
        <authorList>
            <person name="Kang S.-H."/>
            <person name="Pandey R.P."/>
            <person name="Lee C.-M."/>
            <person name="Sim J.-S."/>
            <person name="Jeong J.-T."/>
            <person name="Choi B.-S."/>
            <person name="Jung M."/>
            <person name="Ginzburg D."/>
            <person name="Zhao K."/>
            <person name="Won S.Y."/>
            <person name="Oh T.-J."/>
            <person name="Yu Y."/>
            <person name="Kim N.-H."/>
            <person name="Lee O.R."/>
            <person name="Lee T.-H."/>
            <person name="Bashyal P."/>
            <person name="Kim T.-S."/>
            <person name="Lee W.-H."/>
            <person name="Kawkins C."/>
            <person name="Kim C.-K."/>
            <person name="Kim J.S."/>
            <person name="Ahn B.O."/>
            <person name="Rhee S.Y."/>
            <person name="Sohng J.K."/>
        </authorList>
    </citation>
    <scope>NUCLEOTIDE SEQUENCE</scope>
    <source>
        <tissue evidence="2">Leaf</tissue>
    </source>
</reference>
<dbReference type="Pfam" id="PF20750">
    <property type="entry name" value="PAP_NTPase"/>
    <property type="match status" value="1"/>
</dbReference>
<dbReference type="Proteomes" id="UP000634136">
    <property type="component" value="Unassembled WGS sequence"/>
</dbReference>
<gene>
    <name evidence="2" type="ORF">G2W53_026879</name>
</gene>
<protein>
    <submittedName>
        <fullName evidence="2">Nuclear poly(A) polymerase 3-like</fullName>
    </submittedName>
</protein>
<dbReference type="OrthoDB" id="412748at2759"/>
<evidence type="ECO:0000313" key="2">
    <source>
        <dbReference type="EMBL" id="KAF7821424.1"/>
    </source>
</evidence>
<dbReference type="EMBL" id="JAAIUW010000008">
    <property type="protein sequence ID" value="KAF7821424.1"/>
    <property type="molecule type" value="Genomic_DNA"/>
</dbReference>
<dbReference type="InterPro" id="IPR043519">
    <property type="entry name" value="NT_sf"/>
</dbReference>
<dbReference type="PANTHER" id="PTHR10682:SF33">
    <property type="entry name" value="NUCLEAR POLY(A) POLYMERASE 3"/>
    <property type="match status" value="1"/>
</dbReference>
<dbReference type="Gene3D" id="3.30.460.10">
    <property type="entry name" value="Beta Polymerase, domain 2"/>
    <property type="match status" value="1"/>
</dbReference>
<dbReference type="GO" id="GO:1990817">
    <property type="term" value="F:poly(A) RNA polymerase activity"/>
    <property type="evidence" value="ECO:0007669"/>
    <property type="project" value="TreeGrafter"/>
</dbReference>
<organism evidence="2 3">
    <name type="scientific">Senna tora</name>
    <dbReference type="NCBI Taxonomy" id="362788"/>
    <lineage>
        <taxon>Eukaryota</taxon>
        <taxon>Viridiplantae</taxon>
        <taxon>Streptophyta</taxon>
        <taxon>Embryophyta</taxon>
        <taxon>Tracheophyta</taxon>
        <taxon>Spermatophyta</taxon>
        <taxon>Magnoliopsida</taxon>
        <taxon>eudicotyledons</taxon>
        <taxon>Gunneridae</taxon>
        <taxon>Pentapetalae</taxon>
        <taxon>rosids</taxon>
        <taxon>fabids</taxon>
        <taxon>Fabales</taxon>
        <taxon>Fabaceae</taxon>
        <taxon>Caesalpinioideae</taxon>
        <taxon>Cassia clade</taxon>
        <taxon>Senna</taxon>
    </lineage>
</organism>
<evidence type="ECO:0000259" key="1">
    <source>
        <dbReference type="Pfam" id="PF20750"/>
    </source>
</evidence>
<accession>A0A834THZ8</accession>
<dbReference type="PANTHER" id="PTHR10682">
    <property type="entry name" value="POLY A POLYMERASE"/>
    <property type="match status" value="1"/>
</dbReference>
<dbReference type="GO" id="GO:0005634">
    <property type="term" value="C:nucleus"/>
    <property type="evidence" value="ECO:0007669"/>
    <property type="project" value="TreeGrafter"/>
</dbReference>
<dbReference type="SUPFAM" id="SSF81301">
    <property type="entry name" value="Nucleotidyltransferase"/>
    <property type="match status" value="1"/>
</dbReference>
<dbReference type="InterPro" id="IPR048840">
    <property type="entry name" value="PolA_pol_NTPase"/>
</dbReference>
<feature type="domain" description="Poly(A) polymerase nucleotidyltransferase" evidence="1">
    <location>
        <begin position="6"/>
        <end position="65"/>
    </location>
</feature>
<evidence type="ECO:0000313" key="3">
    <source>
        <dbReference type="Proteomes" id="UP000634136"/>
    </source>
</evidence>